<reference evidence="5" key="1">
    <citation type="journal article" date="2020" name="Stud. Mycol.">
        <title>101 Dothideomycetes genomes: A test case for predicting lifestyles and emergence of pathogens.</title>
        <authorList>
            <person name="Haridas S."/>
            <person name="Albert R."/>
            <person name="Binder M."/>
            <person name="Bloem J."/>
            <person name="LaButti K."/>
            <person name="Salamov A."/>
            <person name="Andreopoulos B."/>
            <person name="Baker S."/>
            <person name="Barry K."/>
            <person name="Bills G."/>
            <person name="Bluhm B."/>
            <person name="Cannon C."/>
            <person name="Castanera R."/>
            <person name="Culley D."/>
            <person name="Daum C."/>
            <person name="Ezra D."/>
            <person name="Gonzalez J."/>
            <person name="Henrissat B."/>
            <person name="Kuo A."/>
            <person name="Liang C."/>
            <person name="Lipzen A."/>
            <person name="Lutzoni F."/>
            <person name="Magnuson J."/>
            <person name="Mondo S."/>
            <person name="Nolan M."/>
            <person name="Ohm R."/>
            <person name="Pangilinan J."/>
            <person name="Park H.-J."/>
            <person name="Ramirez L."/>
            <person name="Alfaro M."/>
            <person name="Sun H."/>
            <person name="Tritt A."/>
            <person name="Yoshinaga Y."/>
            <person name="Zwiers L.-H."/>
            <person name="Turgeon B."/>
            <person name="Goodwin S."/>
            <person name="Spatafora J."/>
            <person name="Crous P."/>
            <person name="Grigoriev I."/>
        </authorList>
    </citation>
    <scope>NUCLEOTIDE SEQUENCE [LARGE SCALE GENOMIC DNA]</scope>
    <source>
        <strain evidence="5">CECT 20119</strain>
    </source>
</reference>
<gene>
    <name evidence="4" type="ORF">BDZ85DRAFT_197709</name>
</gene>
<sequence>MTSKEKSYTYEDEKAWRQVSFSWATAYNTKDWPLLDSIAAPQVQMLVSEVDSRGSNKTVPKAEYIARFSSKAMLGDERIASQHLLGAANFEVKGPTSAIGHWQIQVGLYRKLADGNLREWTVASYVDHMYERIDGIWKLAGFRPHTKLWERGEMYDVLGEFD</sequence>
<dbReference type="GO" id="GO:0016829">
    <property type="term" value="F:lyase activity"/>
    <property type="evidence" value="ECO:0007669"/>
    <property type="project" value="UniProtKB-KW"/>
</dbReference>
<protein>
    <submittedName>
        <fullName evidence="4">Scytalone dehydratase</fullName>
    </submittedName>
</protein>
<dbReference type="Gene3D" id="3.10.450.50">
    <property type="match status" value="1"/>
</dbReference>
<dbReference type="SUPFAM" id="SSF54427">
    <property type="entry name" value="NTF2-like"/>
    <property type="match status" value="1"/>
</dbReference>
<dbReference type="AlphaFoldDB" id="A0A6A6GCK0"/>
<evidence type="ECO:0000256" key="1">
    <source>
        <dbReference type="ARBA" id="ARBA00008584"/>
    </source>
</evidence>
<dbReference type="Proteomes" id="UP000799538">
    <property type="component" value="Unassembled WGS sequence"/>
</dbReference>
<keyword evidence="2" id="KW-0456">Lyase</keyword>
<evidence type="ECO:0000256" key="2">
    <source>
        <dbReference type="ARBA" id="ARBA00023239"/>
    </source>
</evidence>
<accession>A0A6A6GCK0</accession>
<proteinExistence type="inferred from homology"/>
<dbReference type="EMBL" id="ML992506">
    <property type="protein sequence ID" value="KAF2223442.1"/>
    <property type="molecule type" value="Genomic_DNA"/>
</dbReference>
<name>A0A6A6GCK0_9PEZI</name>
<dbReference type="OrthoDB" id="5281072at2759"/>
<evidence type="ECO:0000313" key="4">
    <source>
        <dbReference type="EMBL" id="KAF2223442.1"/>
    </source>
</evidence>
<evidence type="ECO:0000259" key="3">
    <source>
        <dbReference type="Pfam" id="PF02982"/>
    </source>
</evidence>
<comment type="similarity">
    <text evidence="1">Belongs to the scytalone dehydratase family.</text>
</comment>
<feature type="domain" description="Scytalone dehydratase-like" evidence="3">
    <location>
        <begin position="9"/>
        <end position="150"/>
    </location>
</feature>
<keyword evidence="5" id="KW-1185">Reference proteome</keyword>
<dbReference type="InterPro" id="IPR032710">
    <property type="entry name" value="NTF2-like_dom_sf"/>
</dbReference>
<dbReference type="InterPro" id="IPR049884">
    <property type="entry name" value="Scytalone_dh"/>
</dbReference>
<evidence type="ECO:0000313" key="5">
    <source>
        <dbReference type="Proteomes" id="UP000799538"/>
    </source>
</evidence>
<dbReference type="Pfam" id="PF02982">
    <property type="entry name" value="Scytalone_dh"/>
    <property type="match status" value="1"/>
</dbReference>
<organism evidence="4 5">
    <name type="scientific">Elsinoe ampelina</name>
    <dbReference type="NCBI Taxonomy" id="302913"/>
    <lineage>
        <taxon>Eukaryota</taxon>
        <taxon>Fungi</taxon>
        <taxon>Dikarya</taxon>
        <taxon>Ascomycota</taxon>
        <taxon>Pezizomycotina</taxon>
        <taxon>Dothideomycetes</taxon>
        <taxon>Dothideomycetidae</taxon>
        <taxon>Myriangiales</taxon>
        <taxon>Elsinoaceae</taxon>
        <taxon>Elsinoe</taxon>
    </lineage>
</organism>